<feature type="transmembrane region" description="Helical" evidence="1">
    <location>
        <begin position="7"/>
        <end position="29"/>
    </location>
</feature>
<keyword evidence="1" id="KW-0472">Membrane</keyword>
<dbReference type="OrthoDB" id="9808689at2"/>
<dbReference type="Proteomes" id="UP000188879">
    <property type="component" value="Unassembled WGS sequence"/>
</dbReference>
<dbReference type="PANTHER" id="PTHR36698">
    <property type="entry name" value="BLL5892 PROTEIN"/>
    <property type="match status" value="1"/>
</dbReference>
<gene>
    <name evidence="3" type="ORF">BKE38_08865</name>
</gene>
<accession>A0A1V2H3U3</accession>
<name>A0A1V2H3U3_9PROT</name>
<comment type="caution">
    <text evidence="3">The sequence shown here is derived from an EMBL/GenBank/DDBJ whole genome shotgun (WGS) entry which is preliminary data.</text>
</comment>
<keyword evidence="4" id="KW-1185">Reference proteome</keyword>
<dbReference type="AlphaFoldDB" id="A0A1V2H3U3"/>
<evidence type="ECO:0000256" key="1">
    <source>
        <dbReference type="SAM" id="Phobius"/>
    </source>
</evidence>
<feature type="domain" description="Mce/MlaD" evidence="2">
    <location>
        <begin position="48"/>
        <end position="139"/>
    </location>
</feature>
<dbReference type="Pfam" id="PF02470">
    <property type="entry name" value="MlaD"/>
    <property type="match status" value="1"/>
</dbReference>
<dbReference type="PANTHER" id="PTHR36698:SF2">
    <property type="entry name" value="MCE_MLAD DOMAIN-CONTAINING PROTEIN"/>
    <property type="match status" value="1"/>
</dbReference>
<evidence type="ECO:0000259" key="2">
    <source>
        <dbReference type="Pfam" id="PF02470"/>
    </source>
</evidence>
<dbReference type="EMBL" id="MLCO01000070">
    <property type="protein sequence ID" value="ONG55685.1"/>
    <property type="molecule type" value="Genomic_DNA"/>
</dbReference>
<dbReference type="InterPro" id="IPR003399">
    <property type="entry name" value="Mce/MlaD"/>
</dbReference>
<protein>
    <recommendedName>
        <fullName evidence="2">Mce/MlaD domain-containing protein</fullName>
    </recommendedName>
</protein>
<keyword evidence="1" id="KW-1133">Transmembrane helix</keyword>
<evidence type="ECO:0000313" key="4">
    <source>
        <dbReference type="Proteomes" id="UP000188879"/>
    </source>
</evidence>
<keyword evidence="1" id="KW-0812">Transmembrane</keyword>
<evidence type="ECO:0000313" key="3">
    <source>
        <dbReference type="EMBL" id="ONG55685.1"/>
    </source>
</evidence>
<reference evidence="3 4" key="1">
    <citation type="submission" date="2016-10" db="EMBL/GenBank/DDBJ databases">
        <title>Draft Genome sequence of Roseomonas sp. strain M3.</title>
        <authorList>
            <person name="Subhash Y."/>
            <person name="Lee S."/>
        </authorList>
    </citation>
    <scope>NUCLEOTIDE SEQUENCE [LARGE SCALE GENOMIC DNA]</scope>
    <source>
        <strain evidence="3 4">M3</strain>
    </source>
</reference>
<proteinExistence type="predicted"/>
<dbReference type="RefSeq" id="WP_076956999.1">
    <property type="nucleotide sequence ID" value="NZ_MLCO01000070.1"/>
</dbReference>
<organism evidence="3 4">
    <name type="scientific">Teichococcus deserti</name>
    <dbReference type="NCBI Taxonomy" id="1817963"/>
    <lineage>
        <taxon>Bacteria</taxon>
        <taxon>Pseudomonadati</taxon>
        <taxon>Pseudomonadota</taxon>
        <taxon>Alphaproteobacteria</taxon>
        <taxon>Acetobacterales</taxon>
        <taxon>Roseomonadaceae</taxon>
        <taxon>Roseomonas</taxon>
    </lineage>
</organism>
<sequence length="341" mass="36454">MTSSTSLYVRVGALILVGLALALGFVLFLTGGRLTRSTLVFETYLQESVIGLEVGAPVRYRGVQIGQVSQIGLVNAEYPPSSRNQAMEAFQLVLVRLALDPQKATIDTPERAEASVRRGLRARLSSQGITGVAYIELDFVSPTRFPAREDLPWQSTYPVIPAMPSTVAQVQNAAEAILARIQNAPLEELMGDITEIVALVKSQLQNGDAARILAEASATMSSLRHTAEGTDLPGLVADLRGTVTDLRNLVGGPEARATLANVGGAAEEMRRSLARLPQAITALEQTLRTARNTTQDANADLAPLLRDLRAVAGNLRDTTEALRRAPGQAIFGAPPPAPNYR</sequence>